<name>A0A166GM75_9AGAM</name>
<keyword evidence="2" id="KW-1185">Reference proteome</keyword>
<dbReference type="EMBL" id="KV417577">
    <property type="protein sequence ID" value="KZP17978.1"/>
    <property type="molecule type" value="Genomic_DNA"/>
</dbReference>
<organism evidence="1 2">
    <name type="scientific">Athelia psychrophila</name>
    <dbReference type="NCBI Taxonomy" id="1759441"/>
    <lineage>
        <taxon>Eukaryota</taxon>
        <taxon>Fungi</taxon>
        <taxon>Dikarya</taxon>
        <taxon>Basidiomycota</taxon>
        <taxon>Agaricomycotina</taxon>
        <taxon>Agaricomycetes</taxon>
        <taxon>Agaricomycetidae</taxon>
        <taxon>Atheliales</taxon>
        <taxon>Atheliaceae</taxon>
        <taxon>Athelia</taxon>
    </lineage>
</organism>
<gene>
    <name evidence="1" type="ORF">FIBSPDRAFT_956723</name>
</gene>
<proteinExistence type="predicted"/>
<protein>
    <submittedName>
        <fullName evidence="1">Uncharacterized protein</fullName>
    </submittedName>
</protein>
<reference evidence="1 2" key="1">
    <citation type="journal article" date="2016" name="Mol. Biol. Evol.">
        <title>Comparative Genomics of Early-Diverging Mushroom-Forming Fungi Provides Insights into the Origins of Lignocellulose Decay Capabilities.</title>
        <authorList>
            <person name="Nagy L.G."/>
            <person name="Riley R."/>
            <person name="Tritt A."/>
            <person name="Adam C."/>
            <person name="Daum C."/>
            <person name="Floudas D."/>
            <person name="Sun H."/>
            <person name="Yadav J.S."/>
            <person name="Pangilinan J."/>
            <person name="Larsson K.H."/>
            <person name="Matsuura K."/>
            <person name="Barry K."/>
            <person name="Labutti K."/>
            <person name="Kuo R."/>
            <person name="Ohm R.A."/>
            <person name="Bhattacharya S.S."/>
            <person name="Shirouzu T."/>
            <person name="Yoshinaga Y."/>
            <person name="Martin F.M."/>
            <person name="Grigoriev I.V."/>
            <person name="Hibbett D.S."/>
        </authorList>
    </citation>
    <scope>NUCLEOTIDE SEQUENCE [LARGE SCALE GENOMIC DNA]</scope>
    <source>
        <strain evidence="1 2">CBS 109695</strain>
    </source>
</reference>
<dbReference type="Proteomes" id="UP000076532">
    <property type="component" value="Unassembled WGS sequence"/>
</dbReference>
<sequence>MSADGGSITLNTHAFEPNFLTLQHLVLTNVARTVAEFAAFTRSFPNIGRLTFEPGENAPHSLHSVDRILGIIIANVANGGLMWSKLASIALGTSREYFSVAELGSTKATILQLQAAGHPIRRLLLPEKAHAAMVEMGELIEIEEYDVDWPRTFEWWG</sequence>
<dbReference type="AlphaFoldDB" id="A0A166GM75"/>
<accession>A0A166GM75</accession>
<evidence type="ECO:0000313" key="1">
    <source>
        <dbReference type="EMBL" id="KZP17978.1"/>
    </source>
</evidence>
<evidence type="ECO:0000313" key="2">
    <source>
        <dbReference type="Proteomes" id="UP000076532"/>
    </source>
</evidence>
<dbReference type="OrthoDB" id="3203373at2759"/>